<dbReference type="Proteomes" id="UP000199452">
    <property type="component" value="Unassembled WGS sequence"/>
</dbReference>
<accession>A0A1G6H4W9</accession>
<gene>
    <name evidence="1" type="ORF">SAMN05216323_10075</name>
</gene>
<sequence length="45" mass="5206">MGKTLCKEDKKGKEKGSEDARFECKRCGRFAKKEEKLCKPEKAKK</sequence>
<evidence type="ECO:0000313" key="1">
    <source>
        <dbReference type="EMBL" id="SDB89231.1"/>
    </source>
</evidence>
<keyword evidence="2" id="KW-1185">Reference proteome</keyword>
<evidence type="ECO:0000313" key="2">
    <source>
        <dbReference type="Proteomes" id="UP000199452"/>
    </source>
</evidence>
<protein>
    <submittedName>
        <fullName evidence="1">Uncharacterized protein</fullName>
    </submittedName>
</protein>
<dbReference type="EMBL" id="FMYP01000007">
    <property type="protein sequence ID" value="SDB89231.1"/>
    <property type="molecule type" value="Genomic_DNA"/>
</dbReference>
<reference evidence="1 2" key="1">
    <citation type="submission" date="2016-09" db="EMBL/GenBank/DDBJ databases">
        <authorList>
            <person name="Capua I."/>
            <person name="De Benedictis P."/>
            <person name="Joannis T."/>
            <person name="Lombin L.H."/>
            <person name="Cattoli G."/>
        </authorList>
    </citation>
    <scope>NUCLEOTIDE SEQUENCE [LARGE SCALE GENOMIC DNA]</scope>
    <source>
        <strain evidence="1 2">A7P-90m</strain>
    </source>
</reference>
<proteinExistence type="predicted"/>
<name>A0A1G6H4W9_9BACT</name>
<organism evidence="1 2">
    <name type="scientific">Williamwhitmania taraxaci</name>
    <dbReference type="NCBI Taxonomy" id="1640674"/>
    <lineage>
        <taxon>Bacteria</taxon>
        <taxon>Pseudomonadati</taxon>
        <taxon>Bacteroidota</taxon>
        <taxon>Bacteroidia</taxon>
        <taxon>Bacteroidales</taxon>
        <taxon>Williamwhitmaniaceae</taxon>
        <taxon>Williamwhitmania</taxon>
    </lineage>
</organism>
<dbReference type="AlphaFoldDB" id="A0A1G6H4W9"/>
<dbReference type="RefSeq" id="WP_170829982.1">
    <property type="nucleotide sequence ID" value="NZ_FMYP01000007.1"/>
</dbReference>